<dbReference type="Proteomes" id="UP000192140">
    <property type="component" value="Unassembled WGS sequence"/>
</dbReference>
<sequence length="79" mass="8969">MRLTKRAASFLRAPFSQIYEGGIVIRLDSDTPKGGGDEMGCLVEDAAHRTETDRGCRFKIRICASRQFNALKTRKRAWH</sequence>
<dbReference type="AlphaFoldDB" id="A0A1S7TQF0"/>
<keyword evidence="2" id="KW-1185">Reference proteome</keyword>
<evidence type="ECO:0000313" key="1">
    <source>
        <dbReference type="EMBL" id="CVI56816.1"/>
    </source>
</evidence>
<gene>
    <name evidence="1" type="ORF">AGR7A_Cc290577</name>
</gene>
<accession>A0A1S7TQF0</accession>
<protein>
    <submittedName>
        <fullName evidence="1">Uncharacterized protein</fullName>
    </submittedName>
</protein>
<dbReference type="EMBL" id="FCNP01000022">
    <property type="protein sequence ID" value="CVI56816.1"/>
    <property type="molecule type" value="Genomic_DNA"/>
</dbReference>
<proteinExistence type="predicted"/>
<name>A0A1S7TQF0_9HYPH</name>
<organism evidence="1 2">
    <name type="scientific">Agrobacterium deltaense NCPPB 1641</name>
    <dbReference type="NCBI Taxonomy" id="1183425"/>
    <lineage>
        <taxon>Bacteria</taxon>
        <taxon>Pseudomonadati</taxon>
        <taxon>Pseudomonadota</taxon>
        <taxon>Alphaproteobacteria</taxon>
        <taxon>Hyphomicrobiales</taxon>
        <taxon>Rhizobiaceae</taxon>
        <taxon>Rhizobium/Agrobacterium group</taxon>
        <taxon>Agrobacterium</taxon>
    </lineage>
</organism>
<comment type="caution">
    <text evidence="1">The sequence shown here is derived from an EMBL/GenBank/DDBJ whole genome shotgun (WGS) entry which is preliminary data.</text>
</comment>
<reference evidence="1" key="1">
    <citation type="submission" date="2016-01" db="EMBL/GenBank/DDBJ databases">
        <authorList>
            <person name="Regsiter A."/>
            <person name="william w."/>
        </authorList>
    </citation>
    <scope>NUCLEOTIDE SEQUENCE</scope>
    <source>
        <strain evidence="1">NCPPB 1641</strain>
    </source>
</reference>
<evidence type="ECO:0000313" key="2">
    <source>
        <dbReference type="Proteomes" id="UP000192140"/>
    </source>
</evidence>